<sequence length="110" mass="12536">MSRVSPGGVFRWFVPRLTSQETKTKVHETRTRLDDQPDANQIRLLLGWPCERHEPWGVPGWSKWLIAAKLVETSTAAHSTVALVYLDDMRMSPSWDIHCASGVNHRGNKE</sequence>
<keyword evidence="2" id="KW-1185">Reference proteome</keyword>
<organism evidence="1 2">
    <name type="scientific">Penicillium atrosanguineum</name>
    <dbReference type="NCBI Taxonomy" id="1132637"/>
    <lineage>
        <taxon>Eukaryota</taxon>
        <taxon>Fungi</taxon>
        <taxon>Dikarya</taxon>
        <taxon>Ascomycota</taxon>
        <taxon>Pezizomycotina</taxon>
        <taxon>Eurotiomycetes</taxon>
        <taxon>Eurotiomycetidae</taxon>
        <taxon>Eurotiales</taxon>
        <taxon>Aspergillaceae</taxon>
        <taxon>Penicillium</taxon>
    </lineage>
</organism>
<reference evidence="1" key="1">
    <citation type="submission" date="2022-12" db="EMBL/GenBank/DDBJ databases">
        <authorList>
            <person name="Petersen C."/>
        </authorList>
    </citation>
    <scope>NUCLEOTIDE SEQUENCE</scope>
    <source>
        <strain evidence="1">IBT 21472</strain>
    </source>
</reference>
<reference evidence="1" key="2">
    <citation type="journal article" date="2023" name="IMA Fungus">
        <title>Comparative genomic study of the Penicillium genus elucidates a diverse pangenome and 15 lateral gene transfer events.</title>
        <authorList>
            <person name="Petersen C."/>
            <person name="Sorensen T."/>
            <person name="Nielsen M.R."/>
            <person name="Sondergaard T.E."/>
            <person name="Sorensen J.L."/>
            <person name="Fitzpatrick D.A."/>
            <person name="Frisvad J.C."/>
            <person name="Nielsen K.L."/>
        </authorList>
    </citation>
    <scope>NUCLEOTIDE SEQUENCE</scope>
    <source>
        <strain evidence="1">IBT 21472</strain>
    </source>
</reference>
<protein>
    <submittedName>
        <fullName evidence="1">Uncharacterized protein</fullName>
    </submittedName>
</protein>
<dbReference type="Proteomes" id="UP001147746">
    <property type="component" value="Unassembled WGS sequence"/>
</dbReference>
<evidence type="ECO:0000313" key="2">
    <source>
        <dbReference type="Proteomes" id="UP001147746"/>
    </source>
</evidence>
<dbReference type="EMBL" id="JAPZBO010000008">
    <property type="protein sequence ID" value="KAJ5308067.1"/>
    <property type="molecule type" value="Genomic_DNA"/>
</dbReference>
<dbReference type="AlphaFoldDB" id="A0A9W9PS66"/>
<proteinExistence type="predicted"/>
<accession>A0A9W9PS66</accession>
<evidence type="ECO:0000313" key="1">
    <source>
        <dbReference type="EMBL" id="KAJ5308067.1"/>
    </source>
</evidence>
<gene>
    <name evidence="1" type="ORF">N7476_008723</name>
</gene>
<comment type="caution">
    <text evidence="1">The sequence shown here is derived from an EMBL/GenBank/DDBJ whole genome shotgun (WGS) entry which is preliminary data.</text>
</comment>
<name>A0A9W9PS66_9EURO</name>